<evidence type="ECO:0000313" key="3">
    <source>
        <dbReference type="Proteomes" id="UP001213681"/>
    </source>
</evidence>
<dbReference type="EMBL" id="JAPVEA010000002">
    <property type="protein sequence ID" value="KAJ5461463.1"/>
    <property type="molecule type" value="Genomic_DNA"/>
</dbReference>
<dbReference type="RefSeq" id="XP_056770505.1">
    <property type="nucleotide sequence ID" value="XM_056906398.1"/>
</dbReference>
<organism evidence="2 3">
    <name type="scientific">Penicillium daleae</name>
    <dbReference type="NCBI Taxonomy" id="63821"/>
    <lineage>
        <taxon>Eukaryota</taxon>
        <taxon>Fungi</taxon>
        <taxon>Dikarya</taxon>
        <taxon>Ascomycota</taxon>
        <taxon>Pezizomycotina</taxon>
        <taxon>Eurotiomycetes</taxon>
        <taxon>Eurotiomycetidae</taxon>
        <taxon>Eurotiales</taxon>
        <taxon>Aspergillaceae</taxon>
        <taxon>Penicillium</taxon>
    </lineage>
</organism>
<proteinExistence type="predicted"/>
<feature type="compositionally biased region" description="Basic and acidic residues" evidence="1">
    <location>
        <begin position="100"/>
        <end position="110"/>
    </location>
</feature>
<dbReference type="Proteomes" id="UP001213681">
    <property type="component" value="Unassembled WGS sequence"/>
</dbReference>
<feature type="compositionally biased region" description="Polar residues" evidence="1">
    <location>
        <begin position="111"/>
        <end position="131"/>
    </location>
</feature>
<keyword evidence="3" id="KW-1185">Reference proteome</keyword>
<gene>
    <name evidence="2" type="ORF">N7458_003015</name>
</gene>
<evidence type="ECO:0000256" key="1">
    <source>
        <dbReference type="SAM" id="MobiDB-lite"/>
    </source>
</evidence>
<feature type="compositionally biased region" description="Low complexity" evidence="1">
    <location>
        <begin position="85"/>
        <end position="99"/>
    </location>
</feature>
<feature type="compositionally biased region" description="Basic and acidic residues" evidence="1">
    <location>
        <begin position="9"/>
        <end position="59"/>
    </location>
</feature>
<evidence type="ECO:0000313" key="2">
    <source>
        <dbReference type="EMBL" id="KAJ5461463.1"/>
    </source>
</evidence>
<sequence>MAGSRRSPVLRDPRSGDPDRDPRDRDRRRGRGSNRDRGRSRYRDRGGRQSRANDRHFDYPNRSPPPRASRFGPDPSHPSNDFPLDGFPPRGSPGPSSGFRDSRRSDHDNPRPSSSSDLRNIHTSKPASKDTQGFRHDDSPFGPPSKRKRTRSPSPRGQRPPFPQRRSSFAKNGDKRDWSPHPGAGRASQDVVPLEGVLPIGVEIAGVKTVVDLMSHDPATRDHLSGIGNLVSHLIDDLDHLPMTTATEILDTGPYLGTLHDRQHRRLPPIHPTPEETRECTQIDLSRLLSTIVVVLLRLLDGFRVSMAAAELSLASAEPACETLFQCLKCVHLISMTSSSGAGPHGRI</sequence>
<dbReference type="AlphaFoldDB" id="A0AAD6CFN4"/>
<name>A0AAD6CFN4_9EURO</name>
<reference evidence="2" key="2">
    <citation type="journal article" date="2023" name="IMA Fungus">
        <title>Comparative genomic study of the Penicillium genus elucidates a diverse pangenome and 15 lateral gene transfer events.</title>
        <authorList>
            <person name="Petersen C."/>
            <person name="Sorensen T."/>
            <person name="Nielsen M.R."/>
            <person name="Sondergaard T.E."/>
            <person name="Sorensen J.L."/>
            <person name="Fitzpatrick D.A."/>
            <person name="Frisvad J.C."/>
            <person name="Nielsen K.L."/>
        </authorList>
    </citation>
    <scope>NUCLEOTIDE SEQUENCE</scope>
    <source>
        <strain evidence="2">IBT 16125</strain>
    </source>
</reference>
<comment type="caution">
    <text evidence="2">The sequence shown here is derived from an EMBL/GenBank/DDBJ whole genome shotgun (WGS) entry which is preliminary data.</text>
</comment>
<reference evidence="2" key="1">
    <citation type="submission" date="2022-12" db="EMBL/GenBank/DDBJ databases">
        <authorList>
            <person name="Petersen C."/>
        </authorList>
    </citation>
    <scope>NUCLEOTIDE SEQUENCE</scope>
    <source>
        <strain evidence="2">IBT 16125</strain>
    </source>
</reference>
<dbReference type="GeneID" id="81596641"/>
<protein>
    <submittedName>
        <fullName evidence="2">Uncharacterized protein</fullName>
    </submittedName>
</protein>
<accession>A0AAD6CFN4</accession>
<feature type="region of interest" description="Disordered" evidence="1">
    <location>
        <begin position="1"/>
        <end position="190"/>
    </location>
</feature>